<comment type="caution">
    <text evidence="1">The sequence shown here is derived from an EMBL/GenBank/DDBJ whole genome shotgun (WGS) entry which is preliminary data.</text>
</comment>
<reference evidence="1 2" key="1">
    <citation type="submission" date="2021-10" db="EMBL/GenBank/DDBJ databases">
        <title>Alishewanella koreense sp. nov. isolated from seawater of southwestern coast in South Korea and the proposal for the reclassification of Rheinheimera perlucida and Rheinheimera tuosuensis as Arsukibacterium perlucida and Arsukibacterium tuosuensis.</title>
        <authorList>
            <person name="Kim K.H."/>
            <person name="Ruan W."/>
            <person name="Kim K.R."/>
            <person name="Baek J.H."/>
            <person name="Jeon C.O."/>
        </authorList>
    </citation>
    <scope>NUCLEOTIDE SEQUENCE [LARGE SCALE GENOMIC DNA]</scope>
    <source>
        <strain evidence="1 2">16-MA</strain>
    </source>
</reference>
<sequence>MFTIPLERCDNFLVLPEALPDQDYVVTATLSPSYWHILPAILHSKMLELLIDTSDPDDRERMAIMMRGTCTELQRQGNLLLIPEKLITVGDSSNRYVLKLEKEYDAD</sequence>
<accession>A0ABS8C3S2</accession>
<proteinExistence type="predicted"/>
<keyword evidence="2" id="KW-1185">Reference proteome</keyword>
<protein>
    <submittedName>
        <fullName evidence="1">Uncharacterized protein</fullName>
    </submittedName>
</protein>
<dbReference type="EMBL" id="JAEINI020000004">
    <property type="protein sequence ID" value="MCB5226640.1"/>
    <property type="molecule type" value="Genomic_DNA"/>
</dbReference>
<evidence type="ECO:0000313" key="1">
    <source>
        <dbReference type="EMBL" id="MCB5226640.1"/>
    </source>
</evidence>
<evidence type="ECO:0000313" key="2">
    <source>
        <dbReference type="Proteomes" id="UP000633814"/>
    </source>
</evidence>
<dbReference type="RefSeq" id="WP_226750737.1">
    <property type="nucleotide sequence ID" value="NZ_JAEINI020000004.1"/>
</dbReference>
<gene>
    <name evidence="1" type="ORF">JAO78_007395</name>
</gene>
<dbReference type="Proteomes" id="UP000633814">
    <property type="component" value="Unassembled WGS sequence"/>
</dbReference>
<name>A0ABS8C3S2_9ALTE</name>
<organism evidence="1 2">
    <name type="scientific">Alishewanella maricola</name>
    <dbReference type="NCBI Taxonomy" id="2795740"/>
    <lineage>
        <taxon>Bacteria</taxon>
        <taxon>Pseudomonadati</taxon>
        <taxon>Pseudomonadota</taxon>
        <taxon>Gammaproteobacteria</taxon>
        <taxon>Alteromonadales</taxon>
        <taxon>Alteromonadaceae</taxon>
        <taxon>Alishewanella</taxon>
    </lineage>
</organism>